<keyword evidence="2" id="KW-1185">Reference proteome</keyword>
<sequence length="301" mass="33874">MANNKNNDKKNTQGPESVICGKLKVLRNEKETARSLTKALLTQQKAKETVRAYKICCLDKAEQSNDFYQDIYTCITLSNYKKATIVQQKVDDYIKKDGEIEKLIKESSSQINELRIQIEEAHNEACSMSNCVKNKLLPKKGKSSKGDNTDKIEDGMKDILSITKTLDEKGQNAFDSMVTLAGIQTFTNTEGLKQFVADFVEKINTFKSSIEASVKTTGEEVIDFRAKLNKIIEELAQINCDKQVQDSMANAMTEIIEFICESDCDGECLDLCKEIKNCFDRNGSNRDRKPDMAGSMGQDQY</sequence>
<dbReference type="EMBL" id="JAHVHU010000002">
    <property type="protein sequence ID" value="MBY5956715.1"/>
    <property type="molecule type" value="Genomic_DNA"/>
</dbReference>
<reference evidence="1" key="1">
    <citation type="submission" date="2021-06" db="EMBL/GenBank/DDBJ databases">
        <title>44 bacteria genomes isolated from Dapeng, Shenzhen.</title>
        <authorList>
            <person name="Zheng W."/>
            <person name="Yu S."/>
            <person name="Huang Y."/>
        </authorList>
    </citation>
    <scope>NUCLEOTIDE SEQUENCE</scope>
    <source>
        <strain evidence="1">DP5N28-2</strain>
    </source>
</reference>
<dbReference type="RefSeq" id="WP_222578236.1">
    <property type="nucleotide sequence ID" value="NZ_JAHVHU010000002.1"/>
</dbReference>
<evidence type="ECO:0000313" key="2">
    <source>
        <dbReference type="Proteomes" id="UP000753961"/>
    </source>
</evidence>
<name>A0A953L7K7_9BACT</name>
<evidence type="ECO:0000313" key="1">
    <source>
        <dbReference type="EMBL" id="MBY5956715.1"/>
    </source>
</evidence>
<protein>
    <submittedName>
        <fullName evidence="1">Uncharacterized protein</fullName>
    </submittedName>
</protein>
<proteinExistence type="predicted"/>
<dbReference type="Proteomes" id="UP000753961">
    <property type="component" value="Unassembled WGS sequence"/>
</dbReference>
<comment type="caution">
    <text evidence="1">The sequence shown here is derived from an EMBL/GenBank/DDBJ whole genome shotgun (WGS) entry which is preliminary data.</text>
</comment>
<accession>A0A953L7K7</accession>
<gene>
    <name evidence="1" type="ORF">KUV50_01115</name>
</gene>
<dbReference type="AlphaFoldDB" id="A0A953L7K7"/>
<organism evidence="1 2">
    <name type="scientific">Membranihabitans marinus</name>
    <dbReference type="NCBI Taxonomy" id="1227546"/>
    <lineage>
        <taxon>Bacteria</taxon>
        <taxon>Pseudomonadati</taxon>
        <taxon>Bacteroidota</taxon>
        <taxon>Saprospiria</taxon>
        <taxon>Saprospirales</taxon>
        <taxon>Saprospiraceae</taxon>
        <taxon>Membranihabitans</taxon>
    </lineage>
</organism>